<dbReference type="EMBL" id="CP055263">
    <property type="protein sequence ID" value="QNF28517.1"/>
    <property type="molecule type" value="Genomic_DNA"/>
</dbReference>
<name>A0ABX6S4L1_9BACI</name>
<organism evidence="1 2">
    <name type="scientific">Metabacillus elymi</name>
    <dbReference type="NCBI Taxonomy" id="2745198"/>
    <lineage>
        <taxon>Bacteria</taxon>
        <taxon>Bacillati</taxon>
        <taxon>Bacillota</taxon>
        <taxon>Bacilli</taxon>
        <taxon>Bacillales</taxon>
        <taxon>Bacillaceae</taxon>
        <taxon>Metabacillus</taxon>
    </lineage>
</organism>
<gene>
    <name evidence="1" type="ORF">HUW50_14130</name>
</gene>
<evidence type="ECO:0000313" key="2">
    <source>
        <dbReference type="Proteomes" id="UP000515490"/>
    </source>
</evidence>
<reference evidence="1 2" key="1">
    <citation type="submission" date="2020-06" db="EMBL/GenBank/DDBJ databases">
        <title>Metabacillus dokdonensis sp. nov., isolated from the rhizosphere of Elymus tsukushiensis, a plant native to the Dokdo Islands, Republic of Korea.</title>
        <authorList>
            <person name="Lee S.Y."/>
            <person name="Hwang Y.J."/>
            <person name="Son J.S."/>
            <person name="Ghim S.Y."/>
        </authorList>
    </citation>
    <scope>NUCLEOTIDE SEQUENCE [LARGE SCALE GENOMIC DNA]</scope>
    <source>
        <strain evidence="1 2">KUDC1714</strain>
    </source>
</reference>
<protein>
    <submittedName>
        <fullName evidence="1">Uncharacterized protein</fullName>
    </submittedName>
</protein>
<sequence length="73" mass="8689">MTNNKYISCKREEATHVKIIKKDIPNLTFGGIYEYLYDNDPSEETHYIIVDDGFPFYDFECVIEVEYLKIINE</sequence>
<proteinExistence type="predicted"/>
<dbReference type="Proteomes" id="UP000515490">
    <property type="component" value="Chromosome"/>
</dbReference>
<evidence type="ECO:0000313" key="1">
    <source>
        <dbReference type="EMBL" id="QNF28517.1"/>
    </source>
</evidence>
<keyword evidence="2" id="KW-1185">Reference proteome</keyword>
<dbReference type="RefSeq" id="WP_185652945.1">
    <property type="nucleotide sequence ID" value="NZ_CP055263.1"/>
</dbReference>
<accession>A0ABX6S4L1</accession>